<reference evidence="2 3" key="1">
    <citation type="submission" date="2024-01" db="EMBL/GenBank/DDBJ databases">
        <title>Complete genome of Cladobotryum mycophilum ATHUM6906.</title>
        <authorList>
            <person name="Christinaki A.C."/>
            <person name="Myridakis A.I."/>
            <person name="Kouvelis V.N."/>
        </authorList>
    </citation>
    <scope>NUCLEOTIDE SEQUENCE [LARGE SCALE GENOMIC DNA]</scope>
    <source>
        <strain evidence="2 3">ATHUM6906</strain>
    </source>
</reference>
<gene>
    <name evidence="2" type="ORF">PT974_12349</name>
</gene>
<evidence type="ECO:0000313" key="2">
    <source>
        <dbReference type="EMBL" id="KAK5988209.1"/>
    </source>
</evidence>
<feature type="region of interest" description="Disordered" evidence="1">
    <location>
        <begin position="1"/>
        <end position="28"/>
    </location>
</feature>
<comment type="caution">
    <text evidence="2">The sequence shown here is derived from an EMBL/GenBank/DDBJ whole genome shotgun (WGS) entry which is preliminary data.</text>
</comment>
<keyword evidence="3" id="KW-1185">Reference proteome</keyword>
<dbReference type="Proteomes" id="UP001338125">
    <property type="component" value="Unassembled WGS sequence"/>
</dbReference>
<feature type="compositionally biased region" description="Low complexity" evidence="1">
    <location>
        <begin position="1"/>
        <end position="19"/>
    </location>
</feature>
<proteinExistence type="predicted"/>
<organism evidence="2 3">
    <name type="scientific">Cladobotryum mycophilum</name>
    <dbReference type="NCBI Taxonomy" id="491253"/>
    <lineage>
        <taxon>Eukaryota</taxon>
        <taxon>Fungi</taxon>
        <taxon>Dikarya</taxon>
        <taxon>Ascomycota</taxon>
        <taxon>Pezizomycotina</taxon>
        <taxon>Sordariomycetes</taxon>
        <taxon>Hypocreomycetidae</taxon>
        <taxon>Hypocreales</taxon>
        <taxon>Hypocreaceae</taxon>
        <taxon>Cladobotryum</taxon>
    </lineage>
</organism>
<accession>A0ABR0S7R6</accession>
<evidence type="ECO:0000256" key="1">
    <source>
        <dbReference type="SAM" id="MobiDB-lite"/>
    </source>
</evidence>
<sequence length="186" mass="21115">MPSSRSSRSVSSKSSSSSSRTDKPRGSVQDLIDTLTTHRVNTLTDLCRIERIAASCDNEDDARAFQQPMTSAWVHYVSSNSLLTELRGFTRNFPFSSDILDEAHRRVRCDPGSNRSWNLAWLCLTRMRDDGLVVMYAAVEAAKPEMWGGKMPTGEEMGKLAQCFEKEWTQAIETMLRHWTSPPTWY</sequence>
<dbReference type="EMBL" id="JAVFKD010000016">
    <property type="protein sequence ID" value="KAK5988209.1"/>
    <property type="molecule type" value="Genomic_DNA"/>
</dbReference>
<protein>
    <submittedName>
        <fullName evidence="2">Uncharacterized protein</fullName>
    </submittedName>
</protein>
<name>A0ABR0S7R6_9HYPO</name>
<evidence type="ECO:0000313" key="3">
    <source>
        <dbReference type="Proteomes" id="UP001338125"/>
    </source>
</evidence>